<organism evidence="1 2">
    <name type="scientific">Papaver atlanticum</name>
    <dbReference type="NCBI Taxonomy" id="357466"/>
    <lineage>
        <taxon>Eukaryota</taxon>
        <taxon>Viridiplantae</taxon>
        <taxon>Streptophyta</taxon>
        <taxon>Embryophyta</taxon>
        <taxon>Tracheophyta</taxon>
        <taxon>Spermatophyta</taxon>
        <taxon>Magnoliopsida</taxon>
        <taxon>Ranunculales</taxon>
        <taxon>Papaveraceae</taxon>
        <taxon>Papaveroideae</taxon>
        <taxon>Papaver</taxon>
    </lineage>
</organism>
<protein>
    <submittedName>
        <fullName evidence="1">Uncharacterized protein</fullName>
    </submittedName>
</protein>
<keyword evidence="2" id="KW-1185">Reference proteome</keyword>
<evidence type="ECO:0000313" key="1">
    <source>
        <dbReference type="EMBL" id="KAI3957239.1"/>
    </source>
</evidence>
<evidence type="ECO:0000313" key="2">
    <source>
        <dbReference type="Proteomes" id="UP001202328"/>
    </source>
</evidence>
<dbReference type="AlphaFoldDB" id="A0AAD4XX66"/>
<reference evidence="1" key="1">
    <citation type="submission" date="2022-04" db="EMBL/GenBank/DDBJ databases">
        <title>A functionally conserved STORR gene fusion in Papaver species that diverged 16.8 million years ago.</title>
        <authorList>
            <person name="Catania T."/>
        </authorList>
    </citation>
    <scope>NUCLEOTIDE SEQUENCE</scope>
    <source>
        <strain evidence="1">S-188037</strain>
    </source>
</reference>
<feature type="non-terminal residue" evidence="1">
    <location>
        <position position="1"/>
    </location>
</feature>
<comment type="caution">
    <text evidence="1">The sequence shown here is derived from an EMBL/GenBank/DDBJ whole genome shotgun (WGS) entry which is preliminary data.</text>
</comment>
<accession>A0AAD4XX66</accession>
<name>A0AAD4XX66_9MAGN</name>
<dbReference type="Proteomes" id="UP001202328">
    <property type="component" value="Unassembled WGS sequence"/>
</dbReference>
<dbReference type="EMBL" id="JAJJMB010001367">
    <property type="protein sequence ID" value="KAI3957239.1"/>
    <property type="molecule type" value="Genomic_DNA"/>
</dbReference>
<gene>
    <name evidence="1" type="ORF">MKW98_012114</name>
</gene>
<sequence>ITCYVMADLFGGGFCWCFYSNLSLWKDKRDYTPEIIHKQEVLPLNGSHY</sequence>
<proteinExistence type="predicted"/>